<dbReference type="PANTHER" id="PTHR36074">
    <property type="entry name" value="ISOPENTENYL-DIPHOSPHATE DELTA-ISOMERASE"/>
    <property type="match status" value="1"/>
</dbReference>
<evidence type="ECO:0000313" key="1">
    <source>
        <dbReference type="EMBL" id="KAF7145885.1"/>
    </source>
</evidence>
<keyword evidence="2" id="KW-1185">Reference proteome</keyword>
<gene>
    <name evidence="1" type="ORF">RHSIM_Rhsim04G0013700</name>
</gene>
<proteinExistence type="predicted"/>
<name>A0A834HD19_RHOSS</name>
<dbReference type="EMBL" id="WJXA01000004">
    <property type="protein sequence ID" value="KAF7145885.1"/>
    <property type="molecule type" value="Genomic_DNA"/>
</dbReference>
<dbReference type="PANTHER" id="PTHR36074:SF1">
    <property type="entry name" value="ISOPENTENYL-DIPHOSPHATE DELTA-ISOMERASE"/>
    <property type="match status" value="1"/>
</dbReference>
<comment type="caution">
    <text evidence="1">The sequence shown here is derived from an EMBL/GenBank/DDBJ whole genome shotgun (WGS) entry which is preliminary data.</text>
</comment>
<dbReference type="Proteomes" id="UP000626092">
    <property type="component" value="Unassembled WGS sequence"/>
</dbReference>
<reference evidence="1" key="1">
    <citation type="submission" date="2019-11" db="EMBL/GenBank/DDBJ databases">
        <authorList>
            <person name="Liu Y."/>
            <person name="Hou J."/>
            <person name="Li T.-Q."/>
            <person name="Guan C.-H."/>
            <person name="Wu X."/>
            <person name="Wu H.-Z."/>
            <person name="Ling F."/>
            <person name="Zhang R."/>
            <person name="Shi X.-G."/>
            <person name="Ren J.-P."/>
            <person name="Chen E.-F."/>
            <person name="Sun J.-M."/>
        </authorList>
    </citation>
    <scope>NUCLEOTIDE SEQUENCE</scope>
    <source>
        <strain evidence="1">Adult_tree_wgs_1</strain>
        <tissue evidence="1">Leaves</tissue>
    </source>
</reference>
<protein>
    <submittedName>
        <fullName evidence="1">Uncharacterized protein</fullName>
    </submittedName>
</protein>
<evidence type="ECO:0000313" key="2">
    <source>
        <dbReference type="Proteomes" id="UP000626092"/>
    </source>
</evidence>
<sequence>MAGIAIALDLLRKNRSWSSYQTLHSTGLFSATLAASTAAASIAAGTPFASRALFGIPGRSIAYCDAGAALTDEDYLSGIKKASGNVFEHDSLQYPTKEYNIELRPLFSAFGWKSLAQTSLRSFLMCYLPLLEPRSNVEEDDDDFLQDAPQEHHVDLVAPFKKSVVQIIRETTVVTTRRVLERLVVHYVSHRVAWKLLKDVRKSAVRKAGRGMPSSVYFFHVSRTTFRGHFLVIAAWWLVQSGIDVYRFFSHVFKEDNDRVERAEQLQLLVKKVYANTLKGAASLVFASIGAGIGATLFHPSAGQWIGCTVGDFAGPVILSFCLEKFFRANN</sequence>
<organism evidence="1 2">
    <name type="scientific">Rhododendron simsii</name>
    <name type="common">Sims's rhododendron</name>
    <dbReference type="NCBI Taxonomy" id="118357"/>
    <lineage>
        <taxon>Eukaryota</taxon>
        <taxon>Viridiplantae</taxon>
        <taxon>Streptophyta</taxon>
        <taxon>Embryophyta</taxon>
        <taxon>Tracheophyta</taxon>
        <taxon>Spermatophyta</taxon>
        <taxon>Magnoliopsida</taxon>
        <taxon>eudicotyledons</taxon>
        <taxon>Gunneridae</taxon>
        <taxon>Pentapetalae</taxon>
        <taxon>asterids</taxon>
        <taxon>Ericales</taxon>
        <taxon>Ericaceae</taxon>
        <taxon>Ericoideae</taxon>
        <taxon>Rhodoreae</taxon>
        <taxon>Rhododendron</taxon>
    </lineage>
</organism>
<dbReference type="OrthoDB" id="1925570at2759"/>
<accession>A0A834HD19</accession>
<dbReference type="AlphaFoldDB" id="A0A834HD19"/>